<dbReference type="GO" id="GO:0005886">
    <property type="term" value="C:plasma membrane"/>
    <property type="evidence" value="ECO:0007669"/>
    <property type="project" value="UniProtKB-SubCell"/>
</dbReference>
<evidence type="ECO:0000256" key="3">
    <source>
        <dbReference type="ARBA" id="ARBA00022692"/>
    </source>
</evidence>
<feature type="transmembrane region" description="Helical" evidence="6">
    <location>
        <begin position="107"/>
        <end position="135"/>
    </location>
</feature>
<evidence type="ECO:0000313" key="7">
    <source>
        <dbReference type="EMBL" id="MBA8816797.1"/>
    </source>
</evidence>
<reference evidence="7 8" key="1">
    <citation type="submission" date="2020-07" db="EMBL/GenBank/DDBJ databases">
        <title>Sequencing the genomes of 1000 actinobacteria strains.</title>
        <authorList>
            <person name="Klenk H.-P."/>
        </authorList>
    </citation>
    <scope>NUCLEOTIDE SEQUENCE [LARGE SCALE GENOMIC DNA]</scope>
    <source>
        <strain evidence="7 8">DSM 27576</strain>
    </source>
</reference>
<feature type="transmembrane region" description="Helical" evidence="6">
    <location>
        <begin position="351"/>
        <end position="370"/>
    </location>
</feature>
<gene>
    <name evidence="7" type="ORF">FHX48_001890</name>
</gene>
<evidence type="ECO:0000256" key="1">
    <source>
        <dbReference type="ARBA" id="ARBA00004651"/>
    </source>
</evidence>
<dbReference type="EMBL" id="JACGWY010000003">
    <property type="protein sequence ID" value="MBA8816797.1"/>
    <property type="molecule type" value="Genomic_DNA"/>
</dbReference>
<accession>A0A7W3JPR6</accession>
<feature type="transmembrane region" description="Helical" evidence="6">
    <location>
        <begin position="212"/>
        <end position="232"/>
    </location>
</feature>
<feature type="transmembrane region" description="Helical" evidence="6">
    <location>
        <begin position="80"/>
        <end position="101"/>
    </location>
</feature>
<feature type="transmembrane region" description="Helical" evidence="6">
    <location>
        <begin position="38"/>
        <end position="59"/>
    </location>
</feature>
<dbReference type="AlphaFoldDB" id="A0A7W3JPR6"/>
<feature type="transmembrane region" description="Helical" evidence="6">
    <location>
        <begin position="288"/>
        <end position="312"/>
    </location>
</feature>
<evidence type="ECO:0000256" key="5">
    <source>
        <dbReference type="ARBA" id="ARBA00023136"/>
    </source>
</evidence>
<name>A0A7W3JPR6_9MICO</name>
<proteinExistence type="predicted"/>
<keyword evidence="3 6" id="KW-0812">Transmembrane</keyword>
<keyword evidence="4 6" id="KW-1133">Transmembrane helix</keyword>
<comment type="subcellular location">
    <subcellularLocation>
        <location evidence="1">Cell membrane</location>
        <topology evidence="1">Multi-pass membrane protein</topology>
    </subcellularLocation>
</comment>
<evidence type="ECO:0000313" key="8">
    <source>
        <dbReference type="Proteomes" id="UP000526083"/>
    </source>
</evidence>
<feature type="transmembrane region" description="Helical" evidence="6">
    <location>
        <begin position="376"/>
        <end position="396"/>
    </location>
</feature>
<dbReference type="PANTHER" id="PTHR30250:SF11">
    <property type="entry name" value="O-ANTIGEN TRANSPORTER-RELATED"/>
    <property type="match status" value="1"/>
</dbReference>
<organism evidence="7 8">
    <name type="scientific">Microbacterium halimionae</name>
    <dbReference type="NCBI Taxonomy" id="1526413"/>
    <lineage>
        <taxon>Bacteria</taxon>
        <taxon>Bacillati</taxon>
        <taxon>Actinomycetota</taxon>
        <taxon>Actinomycetes</taxon>
        <taxon>Micrococcales</taxon>
        <taxon>Microbacteriaceae</taxon>
        <taxon>Microbacterium</taxon>
    </lineage>
</organism>
<keyword evidence="5 6" id="KW-0472">Membrane</keyword>
<dbReference type="PANTHER" id="PTHR30250">
    <property type="entry name" value="PST FAMILY PREDICTED COLANIC ACID TRANSPORTER"/>
    <property type="match status" value="1"/>
</dbReference>
<comment type="caution">
    <text evidence="7">The sequence shown here is derived from an EMBL/GenBank/DDBJ whole genome shotgun (WGS) entry which is preliminary data.</text>
</comment>
<dbReference type="Proteomes" id="UP000526083">
    <property type="component" value="Unassembled WGS sequence"/>
</dbReference>
<sequence length="443" mass="46883">MSGLARQAFTVLFGRGVVRVAQFVAFLVLARLLSPTDFGWFGILTSAITLAATLGSLGLRQSFAYEIGQDRITPGQAAGTSLALWPVLSLIAAAVIFAVYGRQISGIAPAVAAVIILLGVSGAILHTLLQGIFLGRGVIWAFSLSDALPRITLMLGVLAIAFMGVMTLDLALWVQVGSYLITLPVIVVLAVWQTGPLGTAFRRLLPMLRYGLIFALNLFLVTLCSRLSMFVIEATSGADSAGQFFAAIRVNEIFLEIATALGMVLFSNAVRSTDSASSIKRGIDIASWLFWLFMLLAVPVSLLAPSVLTLLIGSEYAGAVPALQILAFSLAPTAASRMVYPTLAGSGSPFFGTPVIAMSLMLNGALALILVPQFGIAGGAIAVTVGQYALLVGYAITCRIRFNIPIHALFLPRWGQIKQIGSGLISRLRKRREGPGDEKVGDI</sequence>
<feature type="transmembrane region" description="Helical" evidence="6">
    <location>
        <begin position="318"/>
        <end position="339"/>
    </location>
</feature>
<feature type="transmembrane region" description="Helical" evidence="6">
    <location>
        <begin position="172"/>
        <end position="192"/>
    </location>
</feature>
<dbReference type="InterPro" id="IPR050833">
    <property type="entry name" value="Poly_Biosynth_Transport"/>
</dbReference>
<evidence type="ECO:0000256" key="2">
    <source>
        <dbReference type="ARBA" id="ARBA00022475"/>
    </source>
</evidence>
<evidence type="ECO:0000256" key="4">
    <source>
        <dbReference type="ARBA" id="ARBA00022989"/>
    </source>
</evidence>
<feature type="transmembrane region" description="Helical" evidence="6">
    <location>
        <begin position="244"/>
        <end position="267"/>
    </location>
</feature>
<protein>
    <submittedName>
        <fullName evidence="7">O-antigen/teichoic acid export membrane protein</fullName>
    </submittedName>
</protein>
<keyword evidence="2" id="KW-1003">Cell membrane</keyword>
<dbReference type="InterPro" id="IPR002797">
    <property type="entry name" value="Polysacc_synth"/>
</dbReference>
<feature type="transmembrane region" description="Helical" evidence="6">
    <location>
        <begin position="147"/>
        <end position="166"/>
    </location>
</feature>
<feature type="transmembrane region" description="Helical" evidence="6">
    <location>
        <begin position="12"/>
        <end position="32"/>
    </location>
</feature>
<evidence type="ECO:0000256" key="6">
    <source>
        <dbReference type="SAM" id="Phobius"/>
    </source>
</evidence>
<dbReference type="Pfam" id="PF01943">
    <property type="entry name" value="Polysacc_synt"/>
    <property type="match status" value="1"/>
</dbReference>
<dbReference type="RefSeq" id="WP_167046353.1">
    <property type="nucleotide sequence ID" value="NZ_JAAOZB010000001.1"/>
</dbReference>
<keyword evidence="8" id="KW-1185">Reference proteome</keyword>